<gene>
    <name evidence="14" type="ORF">Plil01_000507700</name>
</gene>
<dbReference type="EMBL" id="BSXW01000213">
    <property type="protein sequence ID" value="GMF15019.1"/>
    <property type="molecule type" value="Genomic_DNA"/>
</dbReference>
<protein>
    <recommendedName>
        <fullName evidence="4">Dynein regulatory complex protein 10</fullName>
    </recommendedName>
    <alternativeName>
        <fullName evidence="10">IQ domain-containing protein D</fullName>
    </alternativeName>
</protein>
<evidence type="ECO:0000256" key="1">
    <source>
        <dbReference type="ARBA" id="ARBA00003029"/>
    </source>
</evidence>
<keyword evidence="15" id="KW-1185">Reference proteome</keyword>
<evidence type="ECO:0000256" key="6">
    <source>
        <dbReference type="ARBA" id="ARBA00022846"/>
    </source>
</evidence>
<evidence type="ECO:0000256" key="10">
    <source>
        <dbReference type="ARBA" id="ARBA00032180"/>
    </source>
</evidence>
<dbReference type="PANTHER" id="PTHR31598:SF1">
    <property type="entry name" value="DYNEIN REGULATORY COMPLEX PROTEIN 10"/>
    <property type="match status" value="1"/>
</dbReference>
<reference evidence="14" key="1">
    <citation type="submission" date="2023-04" db="EMBL/GenBank/DDBJ databases">
        <title>Phytophthora lilii NBRC 32176.</title>
        <authorList>
            <person name="Ichikawa N."/>
            <person name="Sato H."/>
            <person name="Tonouchi N."/>
        </authorList>
    </citation>
    <scope>NUCLEOTIDE SEQUENCE</scope>
    <source>
        <strain evidence="14">NBRC 32176</strain>
    </source>
</reference>
<organism evidence="14 15">
    <name type="scientific">Phytophthora lilii</name>
    <dbReference type="NCBI Taxonomy" id="2077276"/>
    <lineage>
        <taxon>Eukaryota</taxon>
        <taxon>Sar</taxon>
        <taxon>Stramenopiles</taxon>
        <taxon>Oomycota</taxon>
        <taxon>Peronosporomycetes</taxon>
        <taxon>Peronosporales</taxon>
        <taxon>Peronosporaceae</taxon>
        <taxon>Phytophthora</taxon>
    </lineage>
</organism>
<evidence type="ECO:0000256" key="9">
    <source>
        <dbReference type="ARBA" id="ARBA00023273"/>
    </source>
</evidence>
<dbReference type="PROSITE" id="PS50096">
    <property type="entry name" value="IQ"/>
    <property type="match status" value="1"/>
</dbReference>
<evidence type="ECO:0000256" key="5">
    <source>
        <dbReference type="ARBA" id="ARBA00022490"/>
    </source>
</evidence>
<sequence length="284" mass="33236">MSRLTQAWMQLIINTDTALSTSFEQDERFALNLRDSMLRLREVEDDRDQLAFELAQAREARVTMSQKFTVQRARLEAQLRDTKRAADDILGPTARDREENLQAALSNFETHNSNAHEQLEAFQRTLARVTQASQQAETDERKHTQHDATELRELVERYDHDMDKLDAEIEEERAELARLDAANATFAMHFARIDKDRRNQIEEQRAIDLAERLRRNRDANLFGFILKIQAVVRGFLTRKRMRLEAQRKKRRGRKKGKKGKKRVSKSPRRKKTAKKPSGNVRAKK</sequence>
<feature type="coiled-coil region" evidence="12">
    <location>
        <begin position="112"/>
        <end position="182"/>
    </location>
</feature>
<comment type="subcellular location">
    <subcellularLocation>
        <location evidence="2">Cytoplasm</location>
        <location evidence="2">Cytoskeleton</location>
        <location evidence="2">Flagellum axoneme</location>
    </subcellularLocation>
</comment>
<comment type="caution">
    <text evidence="14">The sequence shown here is derived from an EMBL/GenBank/DDBJ whole genome shotgun (WGS) entry which is preliminary data.</text>
</comment>
<evidence type="ECO:0000256" key="12">
    <source>
        <dbReference type="SAM" id="Coils"/>
    </source>
</evidence>
<evidence type="ECO:0000256" key="4">
    <source>
        <dbReference type="ARBA" id="ARBA00021752"/>
    </source>
</evidence>
<feature type="compositionally biased region" description="Basic residues" evidence="13">
    <location>
        <begin position="242"/>
        <end position="274"/>
    </location>
</feature>
<dbReference type="InterPro" id="IPR042815">
    <property type="entry name" value="DRC10"/>
</dbReference>
<evidence type="ECO:0000256" key="8">
    <source>
        <dbReference type="ARBA" id="ARBA00023212"/>
    </source>
</evidence>
<keyword evidence="5" id="KW-0963">Cytoplasm</keyword>
<comment type="similarity">
    <text evidence="3">Belongs to the DRC10 family.</text>
</comment>
<keyword evidence="6" id="KW-0282">Flagellum</keyword>
<keyword evidence="12" id="KW-0175">Coiled coil</keyword>
<evidence type="ECO:0000256" key="2">
    <source>
        <dbReference type="ARBA" id="ARBA00004611"/>
    </source>
</evidence>
<evidence type="ECO:0000313" key="15">
    <source>
        <dbReference type="Proteomes" id="UP001165083"/>
    </source>
</evidence>
<dbReference type="Pfam" id="PF00612">
    <property type="entry name" value="IQ"/>
    <property type="match status" value="1"/>
</dbReference>
<proteinExistence type="inferred from homology"/>
<keyword evidence="7" id="KW-0969">Cilium</keyword>
<comment type="function">
    <text evidence="1">Component of the nexin-dynein regulatory complex (N-DRC), a key regulator of ciliary/flagellar motility which maintains the alignment and integrity of the distal axoneme and regulates microtubule sliding in motile axonemes.</text>
</comment>
<comment type="subunit">
    <text evidence="11">Component of the nexin-dynein regulatory complex (N-DRC). Interacts with CFAP52.</text>
</comment>
<dbReference type="OrthoDB" id="536093at2759"/>
<feature type="region of interest" description="Disordered" evidence="13">
    <location>
        <begin position="242"/>
        <end position="284"/>
    </location>
</feature>
<name>A0A9W6TLC3_9STRA</name>
<evidence type="ECO:0000256" key="3">
    <source>
        <dbReference type="ARBA" id="ARBA00009071"/>
    </source>
</evidence>
<dbReference type="Proteomes" id="UP001165083">
    <property type="component" value="Unassembled WGS sequence"/>
</dbReference>
<evidence type="ECO:0000313" key="14">
    <source>
        <dbReference type="EMBL" id="GMF15019.1"/>
    </source>
</evidence>
<dbReference type="InterPro" id="IPR000048">
    <property type="entry name" value="IQ_motif_EF-hand-BS"/>
</dbReference>
<keyword evidence="8" id="KW-0206">Cytoskeleton</keyword>
<keyword evidence="9" id="KW-0966">Cell projection</keyword>
<dbReference type="AlphaFoldDB" id="A0A9W6TLC3"/>
<evidence type="ECO:0000256" key="7">
    <source>
        <dbReference type="ARBA" id="ARBA00023069"/>
    </source>
</evidence>
<accession>A0A9W6TLC3</accession>
<evidence type="ECO:0000256" key="11">
    <source>
        <dbReference type="ARBA" id="ARBA00046836"/>
    </source>
</evidence>
<dbReference type="PANTHER" id="PTHR31598">
    <property type="entry name" value="IQ DOMAIN-CONTAINING PROTEIN D"/>
    <property type="match status" value="1"/>
</dbReference>
<evidence type="ECO:0000256" key="13">
    <source>
        <dbReference type="SAM" id="MobiDB-lite"/>
    </source>
</evidence>